<keyword evidence="2" id="KW-1185">Reference proteome</keyword>
<gene>
    <name evidence="1" type="ORF">HPB48_001649</name>
</gene>
<name>A0A9J6FWU2_HAELO</name>
<sequence length="127" mass="14079">MSCSPEGCCPCCIAYSDGKPWHLIRGSFAHLTLGARAVTRHLLTDFEQAAIQEFRAVFPAAAPSACFFHLKQSVQRKVQESGLASLYSQNSRFREAVQLLAALAFLWPEDIGRGKPRNATLLFAMYD</sequence>
<evidence type="ECO:0000313" key="1">
    <source>
        <dbReference type="EMBL" id="KAH9367557.1"/>
    </source>
</evidence>
<reference evidence="1 2" key="1">
    <citation type="journal article" date="2020" name="Cell">
        <title>Large-Scale Comparative Analyses of Tick Genomes Elucidate Their Genetic Diversity and Vector Capacities.</title>
        <authorList>
            <consortium name="Tick Genome and Microbiome Consortium (TIGMIC)"/>
            <person name="Jia N."/>
            <person name="Wang J."/>
            <person name="Shi W."/>
            <person name="Du L."/>
            <person name="Sun Y."/>
            <person name="Zhan W."/>
            <person name="Jiang J.F."/>
            <person name="Wang Q."/>
            <person name="Zhang B."/>
            <person name="Ji P."/>
            <person name="Bell-Sakyi L."/>
            <person name="Cui X.M."/>
            <person name="Yuan T.T."/>
            <person name="Jiang B.G."/>
            <person name="Yang W.F."/>
            <person name="Lam T.T."/>
            <person name="Chang Q.C."/>
            <person name="Ding S.J."/>
            <person name="Wang X.J."/>
            <person name="Zhu J.G."/>
            <person name="Ruan X.D."/>
            <person name="Zhao L."/>
            <person name="Wei J.T."/>
            <person name="Ye R.Z."/>
            <person name="Que T.C."/>
            <person name="Du C.H."/>
            <person name="Zhou Y.H."/>
            <person name="Cheng J.X."/>
            <person name="Dai P.F."/>
            <person name="Guo W.B."/>
            <person name="Han X.H."/>
            <person name="Huang E.J."/>
            <person name="Li L.F."/>
            <person name="Wei W."/>
            <person name="Gao Y.C."/>
            <person name="Liu J.Z."/>
            <person name="Shao H.Z."/>
            <person name="Wang X."/>
            <person name="Wang C.C."/>
            <person name="Yang T.C."/>
            <person name="Huo Q.B."/>
            <person name="Li W."/>
            <person name="Chen H.Y."/>
            <person name="Chen S.E."/>
            <person name="Zhou L.G."/>
            <person name="Ni X.B."/>
            <person name="Tian J.H."/>
            <person name="Sheng Y."/>
            <person name="Liu T."/>
            <person name="Pan Y.S."/>
            <person name="Xia L.Y."/>
            <person name="Li J."/>
            <person name="Zhao F."/>
            <person name="Cao W.C."/>
        </authorList>
    </citation>
    <scope>NUCLEOTIDE SEQUENCE [LARGE SCALE GENOMIC DNA]</scope>
    <source>
        <strain evidence="1">HaeL-2018</strain>
    </source>
</reference>
<evidence type="ECO:0008006" key="3">
    <source>
        <dbReference type="Google" id="ProtNLM"/>
    </source>
</evidence>
<comment type="caution">
    <text evidence="1">The sequence shown here is derived from an EMBL/GenBank/DDBJ whole genome shotgun (WGS) entry which is preliminary data.</text>
</comment>
<dbReference type="OrthoDB" id="6500349at2759"/>
<dbReference type="EMBL" id="JABSTR010000004">
    <property type="protein sequence ID" value="KAH9367557.1"/>
    <property type="molecule type" value="Genomic_DNA"/>
</dbReference>
<evidence type="ECO:0000313" key="2">
    <source>
        <dbReference type="Proteomes" id="UP000821853"/>
    </source>
</evidence>
<proteinExistence type="predicted"/>
<dbReference type="OMA" id="HDENFEM"/>
<protein>
    <recommendedName>
        <fullName evidence="3">MULE transposase domain-containing protein</fullName>
    </recommendedName>
</protein>
<dbReference type="AlphaFoldDB" id="A0A9J6FWU2"/>
<dbReference type="VEuPathDB" id="VectorBase:HLOH_043342"/>
<accession>A0A9J6FWU2</accession>
<organism evidence="1 2">
    <name type="scientific">Haemaphysalis longicornis</name>
    <name type="common">Bush tick</name>
    <dbReference type="NCBI Taxonomy" id="44386"/>
    <lineage>
        <taxon>Eukaryota</taxon>
        <taxon>Metazoa</taxon>
        <taxon>Ecdysozoa</taxon>
        <taxon>Arthropoda</taxon>
        <taxon>Chelicerata</taxon>
        <taxon>Arachnida</taxon>
        <taxon>Acari</taxon>
        <taxon>Parasitiformes</taxon>
        <taxon>Ixodida</taxon>
        <taxon>Ixodoidea</taxon>
        <taxon>Ixodidae</taxon>
        <taxon>Haemaphysalinae</taxon>
        <taxon>Haemaphysalis</taxon>
    </lineage>
</organism>
<dbReference type="Proteomes" id="UP000821853">
    <property type="component" value="Chromosome 2"/>
</dbReference>